<protein>
    <recommendedName>
        <fullName evidence="2">Tudor domain-containing protein</fullName>
    </recommendedName>
</protein>
<feature type="compositionally biased region" description="Basic and acidic residues" evidence="1">
    <location>
        <begin position="1043"/>
        <end position="1053"/>
    </location>
</feature>
<dbReference type="Gene3D" id="2.30.30.140">
    <property type="match status" value="2"/>
</dbReference>
<feature type="domain" description="Tudor" evidence="2">
    <location>
        <begin position="485"/>
        <end position="543"/>
    </location>
</feature>
<dbReference type="SMART" id="SM00333">
    <property type="entry name" value="TUDOR"/>
    <property type="match status" value="4"/>
</dbReference>
<dbReference type="PANTHER" id="PTHR16442">
    <property type="entry name" value="RING FINGER PROTEIN 17"/>
    <property type="match status" value="1"/>
</dbReference>
<sequence length="1181" mass="130793">MFRESEGNPGDLCLVQIYETWYRARVVSRTGSSYSVFLIDEGRTLTATASTLAWGQNDFFHLPPEVEFCVLANALPLSPENRWSPMALEFLKSLCGRTVNGCVQDVLVPHRTFLLDIPCISKQMYEVGFAKKLSIEKFKLFVSKSLQSLSGAVVAAESKHSSSTKSEPVEVHDKMENPQCYMYPELQTETVETVIVTEVTNPLRIFCQLKVFSQELKKLTEQITKHFEGRLRTGKAGPEVLGSPCASRGSDGKWYRSVLQQVLPSNNIVEVLHVDYGKKDFVQLENVRPLATEFLRMPVVTYVCSLHGVIDKGVGWSAAQIDFLKSLILHRTVIAKFEYQSLSEGVHYVTLYGDENVNINNLFGVKEKCLLESEKSCEDYAVRKTGASQKCQDAVGNETLRISPGRCNVTKEIQAAAETEGLPLNSSHVAVVQYVESPSDFWIQTQQYAHEFDELMNTIDELQKISELVVEKVKSAVQEAAWADVLHLGSPCLALFKEDEQWYRAEVMTKTETICSVLFVDYGNESEVEQNTMKPVPPLLLEAPPQAFLCQLEGFDPSQGSWDESAADQFFGLLTDEVLSVTILKVQNTKDRKTPQYQVRVVRNEEVINDRMRAYWKHSISLDDGKLSTDEEEPSTDVTVTCHEVHSTGQAISTELCPEENLENTSLSDDFPQNFGSQTKQAESLNGVEMIEMPEQQLDLPVNILSVEQRDIKDEDLELVCPSELASGFDENQKRTLAIGDEENEGNKIPTGEKGVEETSSVTEDPSEGTRSPSDHGEDLKDTDSNLVSVTDSASGTIYEISCTEDMPSCTLESTECVQEGPCPIASASPELPGVCPAMSEQENCETELCTTEPLKDSEENVAPSDGRSTAVEEHVCALDEMDPLLYKVDESFDELLVLHEDQSPEVHTDSDIYEEVFKQCAGPNLKDVGSEPSFSEEIFRNENVEEYHASRIESNSGDPEKAEEKLCVGSDCIVWSYTHSSWCKAKIVKISEDCTKVLLLDHDAEAIVDLQNVFQKIPERPAQCLPDPVSGSCSSHSVSSGNDHRPAQDKTLEGPTCGELSPGSASEEVRCDSLEAAAAAGATDLESCGLFTDHDSKTDEGSESGVEALPASTTDETVQSEAQEASTCASAETSFEEQMSHVTHLTLKVEEMSDDEVVFVKEIRMRRRQVQVFGANEDLD</sequence>
<dbReference type="SUPFAM" id="SSF63748">
    <property type="entry name" value="Tudor/PWWP/MBT"/>
    <property type="match status" value="3"/>
</dbReference>
<proteinExistence type="predicted"/>
<feature type="compositionally biased region" description="Polar residues" evidence="1">
    <location>
        <begin position="758"/>
        <end position="772"/>
    </location>
</feature>
<dbReference type="Gene3D" id="2.40.50.90">
    <property type="match status" value="3"/>
</dbReference>
<comment type="caution">
    <text evidence="3">The sequence shown here is derived from an EMBL/GenBank/DDBJ whole genome shotgun (WGS) entry which is preliminary data.</text>
</comment>
<evidence type="ECO:0000259" key="2">
    <source>
        <dbReference type="PROSITE" id="PS50304"/>
    </source>
</evidence>
<feature type="region of interest" description="Disordered" evidence="1">
    <location>
        <begin position="732"/>
        <end position="791"/>
    </location>
</feature>
<name>A0A9Q1FC68_SYNKA</name>
<feature type="region of interest" description="Disordered" evidence="1">
    <location>
        <begin position="1036"/>
        <end position="1065"/>
    </location>
</feature>
<dbReference type="OrthoDB" id="9989103at2759"/>
<keyword evidence="4" id="KW-1185">Reference proteome</keyword>
<feature type="region of interest" description="Disordered" evidence="1">
    <location>
        <begin position="1092"/>
        <end position="1120"/>
    </location>
</feature>
<reference evidence="3" key="1">
    <citation type="journal article" date="2023" name="Science">
        <title>Genome structures resolve the early diversification of teleost fishes.</title>
        <authorList>
            <person name="Parey E."/>
            <person name="Louis A."/>
            <person name="Montfort J."/>
            <person name="Bouchez O."/>
            <person name="Roques C."/>
            <person name="Iampietro C."/>
            <person name="Lluch J."/>
            <person name="Castinel A."/>
            <person name="Donnadieu C."/>
            <person name="Desvignes T."/>
            <person name="Floi Bucao C."/>
            <person name="Jouanno E."/>
            <person name="Wen M."/>
            <person name="Mejri S."/>
            <person name="Dirks R."/>
            <person name="Jansen H."/>
            <person name="Henkel C."/>
            <person name="Chen W.J."/>
            <person name="Zahm M."/>
            <person name="Cabau C."/>
            <person name="Klopp C."/>
            <person name="Thompson A.W."/>
            <person name="Robinson-Rechavi M."/>
            <person name="Braasch I."/>
            <person name="Lecointre G."/>
            <person name="Bobe J."/>
            <person name="Postlethwait J.H."/>
            <person name="Berthelot C."/>
            <person name="Roest Crollius H."/>
            <person name="Guiguen Y."/>
        </authorList>
    </citation>
    <scope>NUCLEOTIDE SEQUENCE</scope>
    <source>
        <strain evidence="3">WJC10195</strain>
    </source>
</reference>
<dbReference type="PANTHER" id="PTHR16442:SF1">
    <property type="entry name" value="RING FINGER PROTEIN 17"/>
    <property type="match status" value="1"/>
</dbReference>
<feature type="domain" description="Tudor" evidence="2">
    <location>
        <begin position="238"/>
        <end position="297"/>
    </location>
</feature>
<evidence type="ECO:0000256" key="1">
    <source>
        <dbReference type="SAM" id="MobiDB-lite"/>
    </source>
</evidence>
<evidence type="ECO:0000313" key="4">
    <source>
        <dbReference type="Proteomes" id="UP001152622"/>
    </source>
</evidence>
<dbReference type="PROSITE" id="PS50304">
    <property type="entry name" value="TUDOR"/>
    <property type="match status" value="2"/>
</dbReference>
<dbReference type="Proteomes" id="UP001152622">
    <property type="component" value="Chromosome 6"/>
</dbReference>
<accession>A0A9Q1FC68</accession>
<dbReference type="InterPro" id="IPR035437">
    <property type="entry name" value="SNase_OB-fold_sf"/>
</dbReference>
<dbReference type="Pfam" id="PF00567">
    <property type="entry name" value="TUDOR"/>
    <property type="match status" value="3"/>
</dbReference>
<dbReference type="InterPro" id="IPR002999">
    <property type="entry name" value="Tudor"/>
</dbReference>
<evidence type="ECO:0000313" key="3">
    <source>
        <dbReference type="EMBL" id="KAJ8355638.1"/>
    </source>
</evidence>
<dbReference type="EMBL" id="JAINUF010000006">
    <property type="protein sequence ID" value="KAJ8355638.1"/>
    <property type="molecule type" value="Genomic_DNA"/>
</dbReference>
<organism evidence="3 4">
    <name type="scientific">Synaphobranchus kaupii</name>
    <name type="common">Kaup's arrowtooth eel</name>
    <dbReference type="NCBI Taxonomy" id="118154"/>
    <lineage>
        <taxon>Eukaryota</taxon>
        <taxon>Metazoa</taxon>
        <taxon>Chordata</taxon>
        <taxon>Craniata</taxon>
        <taxon>Vertebrata</taxon>
        <taxon>Euteleostomi</taxon>
        <taxon>Actinopterygii</taxon>
        <taxon>Neopterygii</taxon>
        <taxon>Teleostei</taxon>
        <taxon>Anguilliformes</taxon>
        <taxon>Synaphobranchidae</taxon>
        <taxon>Synaphobranchus</taxon>
    </lineage>
</organism>
<gene>
    <name evidence="3" type="ORF">SKAU_G00184320</name>
</gene>
<feature type="compositionally biased region" description="Basic and acidic residues" evidence="1">
    <location>
        <begin position="773"/>
        <end position="784"/>
    </location>
</feature>
<dbReference type="AlphaFoldDB" id="A0A9Q1FC68"/>